<keyword evidence="2" id="KW-0472">Membrane</keyword>
<organism evidence="3 4">
    <name type="scientific">Apiospora kogelbergensis</name>
    <dbReference type="NCBI Taxonomy" id="1337665"/>
    <lineage>
        <taxon>Eukaryota</taxon>
        <taxon>Fungi</taxon>
        <taxon>Dikarya</taxon>
        <taxon>Ascomycota</taxon>
        <taxon>Pezizomycotina</taxon>
        <taxon>Sordariomycetes</taxon>
        <taxon>Xylariomycetidae</taxon>
        <taxon>Amphisphaeriales</taxon>
        <taxon>Apiosporaceae</taxon>
        <taxon>Apiospora</taxon>
    </lineage>
</organism>
<dbReference type="EMBL" id="JAQQWP010000009">
    <property type="protein sequence ID" value="KAK8101857.1"/>
    <property type="molecule type" value="Genomic_DNA"/>
</dbReference>
<evidence type="ECO:0000313" key="3">
    <source>
        <dbReference type="EMBL" id="KAK8101857.1"/>
    </source>
</evidence>
<name>A0AAW0QH09_9PEZI</name>
<reference evidence="3 4" key="1">
    <citation type="submission" date="2023-01" db="EMBL/GenBank/DDBJ databases">
        <title>Analysis of 21 Apiospora genomes using comparative genomics revels a genus with tremendous synthesis potential of carbohydrate active enzymes and secondary metabolites.</title>
        <authorList>
            <person name="Sorensen T."/>
        </authorList>
    </citation>
    <scope>NUCLEOTIDE SEQUENCE [LARGE SCALE GENOMIC DNA]</scope>
    <source>
        <strain evidence="3 4">CBS 117206</strain>
    </source>
</reference>
<keyword evidence="4" id="KW-1185">Reference proteome</keyword>
<proteinExistence type="predicted"/>
<feature type="compositionally biased region" description="Low complexity" evidence="1">
    <location>
        <begin position="146"/>
        <end position="155"/>
    </location>
</feature>
<feature type="region of interest" description="Disordered" evidence="1">
    <location>
        <begin position="127"/>
        <end position="156"/>
    </location>
</feature>
<dbReference type="Gene3D" id="1.20.58.340">
    <property type="entry name" value="Magnesium transport protein CorA, transmembrane region"/>
    <property type="match status" value="1"/>
</dbReference>
<feature type="compositionally biased region" description="Basic and acidic residues" evidence="1">
    <location>
        <begin position="130"/>
        <end position="144"/>
    </location>
</feature>
<comment type="caution">
    <text evidence="3">The sequence shown here is derived from an EMBL/GenBank/DDBJ whole genome shotgun (WGS) entry which is preliminary data.</text>
</comment>
<gene>
    <name evidence="3" type="ORF">PG999_012231</name>
</gene>
<feature type="transmembrane region" description="Helical" evidence="2">
    <location>
        <begin position="312"/>
        <end position="330"/>
    </location>
</feature>
<evidence type="ECO:0000313" key="4">
    <source>
        <dbReference type="Proteomes" id="UP001392437"/>
    </source>
</evidence>
<feature type="compositionally biased region" description="Polar residues" evidence="1">
    <location>
        <begin position="233"/>
        <end position="245"/>
    </location>
</feature>
<keyword evidence="2" id="KW-1133">Transmembrane helix</keyword>
<accession>A0AAW0QH09</accession>
<dbReference type="AlphaFoldDB" id="A0AAW0QH09"/>
<feature type="region of interest" description="Disordered" evidence="1">
    <location>
        <begin position="223"/>
        <end position="245"/>
    </location>
</feature>
<evidence type="ECO:0000256" key="2">
    <source>
        <dbReference type="SAM" id="Phobius"/>
    </source>
</evidence>
<keyword evidence="2" id="KW-0812">Transmembrane</keyword>
<evidence type="ECO:0000256" key="1">
    <source>
        <dbReference type="SAM" id="MobiDB-lite"/>
    </source>
</evidence>
<dbReference type="Proteomes" id="UP001392437">
    <property type="component" value="Unassembled WGS sequence"/>
</dbReference>
<feature type="transmembrane region" description="Helical" evidence="2">
    <location>
        <begin position="357"/>
        <end position="375"/>
    </location>
</feature>
<sequence>MPRKSHAVFNSRKVKWKDPRSLGPSIVYNCMSDTICEFKKNDGIAMSVTSFPDVPVTFAVMYGCTDATIKYVSQRLKSYKRTALHPLMLPMMFVELERTRLLDALQSETSILDQRILEMQTRLSTFTQTEAEKSDKTKAVKEAESSESTEMSESTEGIEMVATAGRVADRVKIKTNKETEENTENMLQKDCKATKNWLMVSKLKNGVQSLITILDAMATQSRQFSEDAEKTEAGTSPSPGNRGIYTSNTAQFQDRLTEMKIELNSEVQNCDSLLGGMSMATQMEWNFYTRRDAKANIIIAFASKRDSNQMRAISYMGMVFLPGTFLALTLESKTKTLFSMTFFNWIPDESHRMVSPWLGLYCGSAAVLTLLTWWFSRKYIAKGDEAAKTEFKQQLLRDDDANIFLV</sequence>
<protein>
    <submittedName>
        <fullName evidence="3">Uncharacterized protein</fullName>
    </submittedName>
</protein>